<dbReference type="AlphaFoldDB" id="A0A9J6BBE4"/>
<comment type="caution">
    <text evidence="2">The sequence shown here is derived from an EMBL/GenBank/DDBJ whole genome shotgun (WGS) entry which is preliminary data.</text>
</comment>
<name>A0A9J6BBE4_POLVA</name>
<evidence type="ECO:0000259" key="1">
    <source>
        <dbReference type="Pfam" id="PF05729"/>
    </source>
</evidence>
<dbReference type="SUPFAM" id="SSF52540">
    <property type="entry name" value="P-loop containing nucleoside triphosphate hydrolases"/>
    <property type="match status" value="1"/>
</dbReference>
<dbReference type="OrthoDB" id="6693298at2759"/>
<evidence type="ECO:0000313" key="2">
    <source>
        <dbReference type="EMBL" id="KAG5666851.1"/>
    </source>
</evidence>
<dbReference type="Pfam" id="PF05729">
    <property type="entry name" value="NACHT"/>
    <property type="match status" value="1"/>
</dbReference>
<dbReference type="InterPro" id="IPR007111">
    <property type="entry name" value="NACHT_NTPase"/>
</dbReference>
<keyword evidence="3" id="KW-1185">Reference proteome</keyword>
<dbReference type="Proteomes" id="UP001107558">
    <property type="component" value="Chromosome 4"/>
</dbReference>
<reference evidence="2" key="1">
    <citation type="submission" date="2021-03" db="EMBL/GenBank/DDBJ databases">
        <title>Chromosome level genome of the anhydrobiotic midge Polypedilum vanderplanki.</title>
        <authorList>
            <person name="Yoshida Y."/>
            <person name="Kikawada T."/>
            <person name="Gusev O."/>
        </authorList>
    </citation>
    <scope>NUCLEOTIDE SEQUENCE</scope>
    <source>
        <strain evidence="2">NIAS01</strain>
        <tissue evidence="2">Whole body or cell culture</tissue>
    </source>
</reference>
<dbReference type="PANTHER" id="PTHR46312:SF2">
    <property type="entry name" value="NUCLEOTIDE-BINDING OLIGOMERIZATION DOMAIN-CONTAINING PROTEIN 2-LIKE"/>
    <property type="match status" value="1"/>
</dbReference>
<gene>
    <name evidence="2" type="ORF">PVAND_014859</name>
</gene>
<evidence type="ECO:0000313" key="3">
    <source>
        <dbReference type="Proteomes" id="UP001107558"/>
    </source>
</evidence>
<organism evidence="2 3">
    <name type="scientific">Polypedilum vanderplanki</name>
    <name type="common">Sleeping chironomid midge</name>
    <dbReference type="NCBI Taxonomy" id="319348"/>
    <lineage>
        <taxon>Eukaryota</taxon>
        <taxon>Metazoa</taxon>
        <taxon>Ecdysozoa</taxon>
        <taxon>Arthropoda</taxon>
        <taxon>Hexapoda</taxon>
        <taxon>Insecta</taxon>
        <taxon>Pterygota</taxon>
        <taxon>Neoptera</taxon>
        <taxon>Endopterygota</taxon>
        <taxon>Diptera</taxon>
        <taxon>Nematocera</taxon>
        <taxon>Chironomoidea</taxon>
        <taxon>Chironomidae</taxon>
        <taxon>Chironominae</taxon>
        <taxon>Polypedilum</taxon>
        <taxon>Polypedilum</taxon>
    </lineage>
</organism>
<proteinExistence type="predicted"/>
<dbReference type="PANTHER" id="PTHR46312">
    <property type="entry name" value="NACHT DOMAIN-CONTAINING PROTEIN"/>
    <property type="match status" value="1"/>
</dbReference>
<sequence length="612" mass="72363">MLVFQNEGKPFGIEDEENFKKFIEAYVECNINKSKENLIEIVYDYKDHKIWLAKLAVRPGHILTEYKNLPEKLISCKETFPKLFEYYKNVIIPAMRNTLHVLNRLNYSSRKLKFEELTDRLKSAIINSKISLQEKIVKFLKIVNNDKNSKIFHKLDMFQMQDILCNGNILKIGNIQNIEEEFYIERKFVKIIPNNNSDNDKYINSNEFLSLPHIRAQAEQSKLIMISDKAGYGKTTTLKNLCKELKNSYPEYFVFYVDLKSYKNKADLIIILKEILKLENNDLELSVFSSCFCTGRVILLFDGVDEIAPTHKYFFINLIQRIKFFTVTQQWITTRPHLENELMVKFKTDGFRLKAFDGNDINEIIRYILKAKNKEKINEMYEYINSLRDVDNPLLIKMITEYHKETTDSLIATNIFVLYEAIIKQKIQIFNEKGNIVASDRDNDSVLNIWKVHQVYAIKLLAKSVRDSKKFFIMKKWLKDKKNWNSGKISRYGFLFVDFWNTSDERPDFTHRTFAEFFFAKFLIENRLNNSAILHFILFDQITEIVLKFLEKYFEFSGNPNKSLKVNLKIIKSLQDQNVKLKIQDHFEKYVEESTYPTNIKEIIGSNLSDIN</sequence>
<dbReference type="InterPro" id="IPR027417">
    <property type="entry name" value="P-loop_NTPase"/>
</dbReference>
<dbReference type="Gene3D" id="3.40.50.300">
    <property type="entry name" value="P-loop containing nucleotide triphosphate hydrolases"/>
    <property type="match status" value="1"/>
</dbReference>
<accession>A0A9J6BBE4</accession>
<protein>
    <recommendedName>
        <fullName evidence="1">NACHT domain-containing protein</fullName>
    </recommendedName>
</protein>
<dbReference type="EMBL" id="JADBJN010000004">
    <property type="protein sequence ID" value="KAG5666851.1"/>
    <property type="molecule type" value="Genomic_DNA"/>
</dbReference>
<feature type="domain" description="NACHT" evidence="1">
    <location>
        <begin position="224"/>
        <end position="370"/>
    </location>
</feature>